<evidence type="ECO:0000313" key="6">
    <source>
        <dbReference type="EMBL" id="GLK86132.1"/>
    </source>
</evidence>
<comment type="caution">
    <text evidence="6">The sequence shown here is derived from an EMBL/GenBank/DDBJ whole genome shotgun (WGS) entry which is preliminary data.</text>
</comment>
<reference evidence="6" key="1">
    <citation type="journal article" date="2014" name="Int. J. Syst. Evol. Microbiol.">
        <title>Complete genome sequence of Corynebacterium casei LMG S-19264T (=DSM 44701T), isolated from a smear-ripened cheese.</title>
        <authorList>
            <consortium name="US DOE Joint Genome Institute (JGI-PGF)"/>
            <person name="Walter F."/>
            <person name="Albersmeier A."/>
            <person name="Kalinowski J."/>
            <person name="Ruckert C."/>
        </authorList>
    </citation>
    <scope>NUCLEOTIDE SEQUENCE</scope>
    <source>
        <strain evidence="6">VKM B-2789</strain>
    </source>
</reference>
<comment type="subcellular location">
    <subcellularLocation>
        <location evidence="1">Periplasm</location>
    </subcellularLocation>
</comment>
<reference evidence="6" key="2">
    <citation type="submission" date="2023-01" db="EMBL/GenBank/DDBJ databases">
        <authorList>
            <person name="Sun Q."/>
            <person name="Evtushenko L."/>
        </authorList>
    </citation>
    <scope>NUCLEOTIDE SEQUENCE</scope>
    <source>
        <strain evidence="6">VKM B-2789</strain>
    </source>
</reference>
<dbReference type="CDD" id="cd13589">
    <property type="entry name" value="PBP2_polyamine_RpCGA009"/>
    <property type="match status" value="1"/>
</dbReference>
<dbReference type="PANTHER" id="PTHR30006">
    <property type="entry name" value="THIAMINE-BINDING PERIPLASMIC PROTEIN-RELATED"/>
    <property type="match status" value="1"/>
</dbReference>
<dbReference type="Gene3D" id="3.40.190.10">
    <property type="entry name" value="Periplasmic binding protein-like II"/>
    <property type="match status" value="2"/>
</dbReference>
<dbReference type="Proteomes" id="UP001143330">
    <property type="component" value="Unassembled WGS sequence"/>
</dbReference>
<evidence type="ECO:0000256" key="3">
    <source>
        <dbReference type="ARBA" id="ARBA00022448"/>
    </source>
</evidence>
<dbReference type="PROSITE" id="PS51318">
    <property type="entry name" value="TAT"/>
    <property type="match status" value="1"/>
</dbReference>
<organism evidence="6 7">
    <name type="scientific">Ancylobacter defluvii</name>
    <dbReference type="NCBI Taxonomy" id="1282440"/>
    <lineage>
        <taxon>Bacteria</taxon>
        <taxon>Pseudomonadati</taxon>
        <taxon>Pseudomonadota</taxon>
        <taxon>Alphaproteobacteria</taxon>
        <taxon>Hyphomicrobiales</taxon>
        <taxon>Xanthobacteraceae</taxon>
        <taxon>Ancylobacter</taxon>
    </lineage>
</organism>
<protein>
    <submittedName>
        <fullName evidence="6">ABC transporter substrate-binding protein</fullName>
    </submittedName>
</protein>
<sequence>MSDRTDLRLPHARRGISRRGFLAGTAAATAVGIFSPHVVRAASDTMTVPNSGGALEEAYKVAYFDTFTAKTGVKILGAPYIDTARVKAMVDANAVDIDVANIDFAEAAVLAKLGLLEPIDYDIVPRKALDTWAANDHYIVSDVAATVMGWNTQAFTAETRPKGWSEFFDEAAKPGQRSLWKLAPQTMEIAALGAGIPADKLYPLDLDAVFASLDKIKPNLTWWTSGAQSAQLLTSGEVDVGTAWNGRLFKPKNDGAPVDYTFDQSIFTCDAFIVPKGVKDKKRAMEFLANLVEAKNQAVFAQHIPYGPTNPAAFDLLDAKTKALLPNSPENGKTAVLQNVQYWADNGDELFARFNKWLVG</sequence>
<accession>A0A9W6JZQ6</accession>
<gene>
    <name evidence="6" type="ORF">GCM10017653_42020</name>
</gene>
<name>A0A9W6JZQ6_9HYPH</name>
<evidence type="ECO:0000256" key="1">
    <source>
        <dbReference type="ARBA" id="ARBA00004418"/>
    </source>
</evidence>
<keyword evidence="4" id="KW-0732">Signal</keyword>
<evidence type="ECO:0000313" key="7">
    <source>
        <dbReference type="Proteomes" id="UP001143330"/>
    </source>
</evidence>
<dbReference type="InterPro" id="IPR006059">
    <property type="entry name" value="SBP"/>
</dbReference>
<dbReference type="GO" id="GO:0030976">
    <property type="term" value="F:thiamine pyrophosphate binding"/>
    <property type="evidence" value="ECO:0007669"/>
    <property type="project" value="TreeGrafter"/>
</dbReference>
<dbReference type="InterPro" id="IPR006311">
    <property type="entry name" value="TAT_signal"/>
</dbReference>
<dbReference type="NCBIfam" id="TIGR01409">
    <property type="entry name" value="TAT_signal_seq"/>
    <property type="match status" value="1"/>
</dbReference>
<dbReference type="InterPro" id="IPR019546">
    <property type="entry name" value="TAT_signal_bac_arc"/>
</dbReference>
<evidence type="ECO:0000256" key="5">
    <source>
        <dbReference type="ARBA" id="ARBA00022764"/>
    </source>
</evidence>
<dbReference type="PANTHER" id="PTHR30006:SF3">
    <property type="entry name" value="THIAMINE-BINDING PERIPLASMIC PROTEIN"/>
    <property type="match status" value="1"/>
</dbReference>
<keyword evidence="5" id="KW-0574">Periplasm</keyword>
<keyword evidence="7" id="KW-1185">Reference proteome</keyword>
<proteinExistence type="inferred from homology"/>
<evidence type="ECO:0000256" key="2">
    <source>
        <dbReference type="ARBA" id="ARBA00008520"/>
    </source>
</evidence>
<dbReference type="RefSeq" id="WP_213360350.1">
    <property type="nucleotide sequence ID" value="NZ_BSFM01000017.1"/>
</dbReference>
<dbReference type="AlphaFoldDB" id="A0A9W6JZQ6"/>
<keyword evidence="3" id="KW-0813">Transport</keyword>
<evidence type="ECO:0000256" key="4">
    <source>
        <dbReference type="ARBA" id="ARBA00022729"/>
    </source>
</evidence>
<dbReference type="Pfam" id="PF13416">
    <property type="entry name" value="SBP_bac_8"/>
    <property type="match status" value="1"/>
</dbReference>
<dbReference type="GO" id="GO:0030288">
    <property type="term" value="C:outer membrane-bounded periplasmic space"/>
    <property type="evidence" value="ECO:0007669"/>
    <property type="project" value="TreeGrafter"/>
</dbReference>
<dbReference type="SUPFAM" id="SSF53850">
    <property type="entry name" value="Periplasmic binding protein-like II"/>
    <property type="match status" value="1"/>
</dbReference>
<dbReference type="GO" id="GO:0015888">
    <property type="term" value="P:thiamine transport"/>
    <property type="evidence" value="ECO:0007669"/>
    <property type="project" value="TreeGrafter"/>
</dbReference>
<dbReference type="EMBL" id="BSFM01000017">
    <property type="protein sequence ID" value="GLK86132.1"/>
    <property type="molecule type" value="Genomic_DNA"/>
</dbReference>
<comment type="similarity">
    <text evidence="2">Belongs to the bacterial solute-binding protein 1 family.</text>
</comment>
<dbReference type="GO" id="GO:0030975">
    <property type="term" value="F:thiamine binding"/>
    <property type="evidence" value="ECO:0007669"/>
    <property type="project" value="TreeGrafter"/>
</dbReference>